<dbReference type="PROSITE" id="PS51387">
    <property type="entry name" value="FAD_PCMH"/>
    <property type="match status" value="1"/>
</dbReference>
<gene>
    <name evidence="4" type="ORF">SAMN02745132_03313</name>
</gene>
<feature type="domain" description="FAD-binding PCMH-type" evidence="3">
    <location>
        <begin position="1"/>
        <end position="170"/>
    </location>
</feature>
<dbReference type="InterPro" id="IPR016169">
    <property type="entry name" value="FAD-bd_PCMH_sub2"/>
</dbReference>
<keyword evidence="2" id="KW-0274">FAD</keyword>
<dbReference type="InterPro" id="IPR016164">
    <property type="entry name" value="FAD-linked_Oxase-like_C"/>
</dbReference>
<dbReference type="AlphaFoldDB" id="A0A1T4V6I8"/>
<dbReference type="EMBL" id="FUXU01000050">
    <property type="protein sequence ID" value="SKA60534.1"/>
    <property type="molecule type" value="Genomic_DNA"/>
</dbReference>
<dbReference type="Proteomes" id="UP000190162">
    <property type="component" value="Unassembled WGS sequence"/>
</dbReference>
<evidence type="ECO:0000256" key="1">
    <source>
        <dbReference type="ARBA" id="ARBA00022630"/>
    </source>
</evidence>
<dbReference type="OrthoDB" id="9811557at2"/>
<evidence type="ECO:0000256" key="2">
    <source>
        <dbReference type="ARBA" id="ARBA00022827"/>
    </source>
</evidence>
<reference evidence="5" key="1">
    <citation type="submission" date="2017-02" db="EMBL/GenBank/DDBJ databases">
        <authorList>
            <person name="Varghese N."/>
            <person name="Submissions S."/>
        </authorList>
    </citation>
    <scope>NUCLEOTIDE SEQUENCE [LARGE SCALE GENOMIC DNA]</scope>
    <source>
        <strain evidence="5">DSM 22720</strain>
    </source>
</reference>
<evidence type="ECO:0000313" key="4">
    <source>
        <dbReference type="EMBL" id="SKA60534.1"/>
    </source>
</evidence>
<keyword evidence="1" id="KW-0285">Flavoprotein</keyword>
<dbReference type="PANTHER" id="PTHR11748">
    <property type="entry name" value="D-LACTATE DEHYDROGENASE"/>
    <property type="match status" value="1"/>
</dbReference>
<dbReference type="PANTHER" id="PTHR11748:SF103">
    <property type="entry name" value="GLYCOLATE OXIDASE SUBUNIT GLCE"/>
    <property type="match status" value="1"/>
</dbReference>
<dbReference type="InterPro" id="IPR036318">
    <property type="entry name" value="FAD-bd_PCMH-like_sf"/>
</dbReference>
<dbReference type="SUPFAM" id="SSF56176">
    <property type="entry name" value="FAD-binding/transporter-associated domain-like"/>
    <property type="match status" value="1"/>
</dbReference>
<sequence length="356" mass="38238">MSDITKALIEQVHDAISDKSPLNIIGGNSKAFYGRAPQGESISVSPHSGVVSYLPSELVITARSGTKISDIQALLAQQNQMLVGEPPAFNGAATLGGAVATGLSGASKPFSGSLRDAILGIKLINGYAEHLRFGGQVMKNVAGYDVSRLQAGALGSFGILTEISLRVKPIPADTITLTKTVSAQDALKELRKLSSSGAPISGGAWFDGVLYIRLSGSSPSVKLAKTTLGGDLLENADLFWRAIRNFRHPFFKQRDDLYRLSIAPASPHLQDVKDTFIDWAGAVRWVHAHSPFSEISALAEQYGGHAMRFRENAEHAECFHPLPEASKNVHKSLKLAFDPEHIFNAGRLYSWLGSHG</sequence>
<evidence type="ECO:0000259" key="3">
    <source>
        <dbReference type="PROSITE" id="PS51387"/>
    </source>
</evidence>
<dbReference type="InterPro" id="IPR016166">
    <property type="entry name" value="FAD-bd_PCMH"/>
</dbReference>
<dbReference type="SUPFAM" id="SSF55103">
    <property type="entry name" value="FAD-linked oxidases, C-terminal domain"/>
    <property type="match status" value="1"/>
</dbReference>
<dbReference type="NCBIfam" id="NF008439">
    <property type="entry name" value="PRK11282.1"/>
    <property type="match status" value="1"/>
</dbReference>
<name>A0A1T4V6I8_9GAMM</name>
<keyword evidence="5" id="KW-1185">Reference proteome</keyword>
<dbReference type="GO" id="GO:0003824">
    <property type="term" value="F:catalytic activity"/>
    <property type="evidence" value="ECO:0007669"/>
    <property type="project" value="InterPro"/>
</dbReference>
<accession>A0A1T4V6I8</accession>
<evidence type="ECO:0000313" key="5">
    <source>
        <dbReference type="Proteomes" id="UP000190162"/>
    </source>
</evidence>
<organism evidence="4 5">
    <name type="scientific">Enterovibrio nigricans DSM 22720</name>
    <dbReference type="NCBI Taxonomy" id="1121868"/>
    <lineage>
        <taxon>Bacteria</taxon>
        <taxon>Pseudomonadati</taxon>
        <taxon>Pseudomonadota</taxon>
        <taxon>Gammaproteobacteria</taxon>
        <taxon>Vibrionales</taxon>
        <taxon>Vibrionaceae</taxon>
        <taxon>Enterovibrio</taxon>
    </lineage>
</organism>
<dbReference type="GO" id="GO:0071949">
    <property type="term" value="F:FAD binding"/>
    <property type="evidence" value="ECO:0007669"/>
    <property type="project" value="InterPro"/>
</dbReference>
<dbReference type="Pfam" id="PF01565">
    <property type="entry name" value="FAD_binding_4"/>
    <property type="match status" value="1"/>
</dbReference>
<dbReference type="InterPro" id="IPR006094">
    <property type="entry name" value="Oxid_FAD_bind_N"/>
</dbReference>
<dbReference type="RefSeq" id="WP_078753537.1">
    <property type="nucleotide sequence ID" value="NZ_FUXU01000050.1"/>
</dbReference>
<proteinExistence type="predicted"/>
<protein>
    <submittedName>
        <fullName evidence="4">Glycolate oxidase FAD binding subunit</fullName>
    </submittedName>
</protein>
<dbReference type="Gene3D" id="3.30.465.10">
    <property type="match status" value="1"/>
</dbReference>